<organism evidence="1 2">
    <name type="scientific">Aspergillus niger</name>
    <dbReference type="NCBI Taxonomy" id="5061"/>
    <lineage>
        <taxon>Eukaryota</taxon>
        <taxon>Fungi</taxon>
        <taxon>Dikarya</taxon>
        <taxon>Ascomycota</taxon>
        <taxon>Pezizomycotina</taxon>
        <taxon>Eurotiomycetes</taxon>
        <taxon>Eurotiomycetidae</taxon>
        <taxon>Eurotiales</taxon>
        <taxon>Aspergillaceae</taxon>
        <taxon>Aspergillus</taxon>
        <taxon>Aspergillus subgen. Circumdati</taxon>
    </lineage>
</organism>
<comment type="caution">
    <text evidence="1">The sequence shown here is derived from an EMBL/GenBank/DDBJ whole genome shotgun (WGS) entry which is preliminary data.</text>
</comment>
<evidence type="ECO:0000313" key="2">
    <source>
        <dbReference type="Proteomes" id="UP001144191"/>
    </source>
</evidence>
<dbReference type="EMBL" id="BRPB01000333">
    <property type="protein sequence ID" value="GLA56224.1"/>
    <property type="molecule type" value="Genomic_DNA"/>
</dbReference>
<evidence type="ECO:0000313" key="1">
    <source>
        <dbReference type="EMBL" id="GLA56224.1"/>
    </source>
</evidence>
<dbReference type="AlphaFoldDB" id="A0A9W6ADB0"/>
<protein>
    <submittedName>
        <fullName evidence="1">Uncharacterized protein</fullName>
    </submittedName>
</protein>
<reference evidence="1" key="1">
    <citation type="submission" date="2022-07" db="EMBL/GenBank/DDBJ databases">
        <title>Taxonomy of Aspergillus series Nigri: significant species reduction supported by multi-species coalescent approaches.</title>
        <authorList>
            <person name="Bian C."/>
            <person name="Kusuya Y."/>
            <person name="Sklenar F."/>
            <person name="D'hooge E."/>
            <person name="Yaguchi T."/>
            <person name="Takahashi H."/>
            <person name="Hubka V."/>
        </authorList>
    </citation>
    <scope>NUCLEOTIDE SEQUENCE</scope>
    <source>
        <strain evidence="1">IFM 63604</strain>
    </source>
</reference>
<accession>A0A9W6ADB0</accession>
<dbReference type="Proteomes" id="UP001144191">
    <property type="component" value="Unassembled WGS sequence"/>
</dbReference>
<name>A0A9W6ADB0_ASPNG</name>
<sequence>MGPNRATCDSASGSVAEIPCNRTGIKGPLSQGSFLACFDPHQLASTLQVMSESMAMPYATKGELKAHERWFTSEAQVACGNMGSESLVADFYPKTPPNSPRTVPLEPVLTEHMSKRVEIHPKNTVISASCSNGDALSFMGLV</sequence>
<proteinExistence type="predicted"/>
<gene>
    <name evidence="1" type="ORF">AnigIFM63604_005893</name>
</gene>